<dbReference type="RefSeq" id="WP_248637124.1">
    <property type="nucleotide sequence ID" value="NZ_JALPTH010000039.1"/>
</dbReference>
<reference evidence="1 2" key="1">
    <citation type="submission" date="2022-04" db="EMBL/GenBank/DDBJ databases">
        <title>Streptomyces sp. nov. LCR6-01 isolated from Lichen of Dirinaria sp.</title>
        <authorList>
            <person name="Kanchanasin P."/>
            <person name="Tanasupawat S."/>
            <person name="Phongsopitanun W."/>
        </authorList>
    </citation>
    <scope>NUCLEOTIDE SEQUENCE [LARGE SCALE GENOMIC DNA]</scope>
    <source>
        <strain evidence="1 2">LCR6-01</strain>
    </source>
</reference>
<accession>A0ABT0IIZ7</accession>
<dbReference type="Proteomes" id="UP001522868">
    <property type="component" value="Unassembled WGS sequence"/>
</dbReference>
<sequence>MSGERTRPWVGDLVHDADTGRQGIVTDVRRGVYVLRPERGPGAWAWTSERPERLGVVVAREEMGERL</sequence>
<keyword evidence="2" id="KW-1185">Reference proteome</keyword>
<name>A0ABT0IIZ7_9ACTN</name>
<dbReference type="EMBL" id="JALPTH010000039">
    <property type="protein sequence ID" value="MCK8681297.1"/>
    <property type="molecule type" value="Genomic_DNA"/>
</dbReference>
<evidence type="ECO:0000313" key="1">
    <source>
        <dbReference type="EMBL" id="MCK8681297.1"/>
    </source>
</evidence>
<evidence type="ECO:0000313" key="2">
    <source>
        <dbReference type="Proteomes" id="UP001522868"/>
    </source>
</evidence>
<comment type="caution">
    <text evidence="1">The sequence shown here is derived from an EMBL/GenBank/DDBJ whole genome shotgun (WGS) entry which is preliminary data.</text>
</comment>
<protein>
    <submittedName>
        <fullName evidence="1">Uncharacterized protein</fullName>
    </submittedName>
</protein>
<proteinExistence type="predicted"/>
<gene>
    <name evidence="1" type="ORF">M1O15_28655</name>
</gene>
<organism evidence="1 2">
    <name type="scientific">Streptomyces lichenis</name>
    <dbReference type="NCBI Taxonomy" id="2306967"/>
    <lineage>
        <taxon>Bacteria</taxon>
        <taxon>Bacillati</taxon>
        <taxon>Actinomycetota</taxon>
        <taxon>Actinomycetes</taxon>
        <taxon>Kitasatosporales</taxon>
        <taxon>Streptomycetaceae</taxon>
        <taxon>Streptomyces</taxon>
    </lineage>
</organism>